<dbReference type="Pfam" id="PF00018">
    <property type="entry name" value="SH3_1"/>
    <property type="match status" value="1"/>
</dbReference>
<feature type="compositionally biased region" description="Basic and acidic residues" evidence="4">
    <location>
        <begin position="309"/>
        <end position="319"/>
    </location>
</feature>
<evidence type="ECO:0000259" key="5">
    <source>
        <dbReference type="PROSITE" id="PS50002"/>
    </source>
</evidence>
<dbReference type="PROSITE" id="PS50002">
    <property type="entry name" value="SH3"/>
    <property type="match status" value="1"/>
</dbReference>
<dbReference type="SMART" id="SM00326">
    <property type="entry name" value="SH3"/>
    <property type="match status" value="1"/>
</dbReference>
<keyword evidence="2 3" id="KW-0728">SH3 domain</keyword>
<dbReference type="PANTHER" id="PTHR15629:SF2">
    <property type="entry name" value="SH3 DOMAIN-CONTAINING YSC84-LIKE PROTEIN 1"/>
    <property type="match status" value="1"/>
</dbReference>
<proteinExistence type="inferred from homology"/>
<comment type="similarity">
    <text evidence="1">Belongs to the SH3YL1 family.</text>
</comment>
<dbReference type="SUPFAM" id="SSF50044">
    <property type="entry name" value="SH3-domain"/>
    <property type="match status" value="1"/>
</dbReference>
<dbReference type="PRINTS" id="PR00452">
    <property type="entry name" value="SH3DOMAIN"/>
</dbReference>
<dbReference type="Gene3D" id="2.30.30.40">
    <property type="entry name" value="SH3 Domains"/>
    <property type="match status" value="1"/>
</dbReference>
<feature type="compositionally biased region" description="Basic and acidic residues" evidence="4">
    <location>
        <begin position="456"/>
        <end position="472"/>
    </location>
</feature>
<dbReference type="InterPro" id="IPR051702">
    <property type="entry name" value="SH3_domain_YSC84-like"/>
</dbReference>
<feature type="compositionally biased region" description="Acidic residues" evidence="4">
    <location>
        <begin position="439"/>
        <end position="452"/>
    </location>
</feature>
<dbReference type="GO" id="GO:0035091">
    <property type="term" value="F:phosphatidylinositol binding"/>
    <property type="evidence" value="ECO:0007669"/>
    <property type="project" value="TreeGrafter"/>
</dbReference>
<dbReference type="GO" id="GO:0051666">
    <property type="term" value="P:actin cortical patch localization"/>
    <property type="evidence" value="ECO:0007669"/>
    <property type="project" value="TreeGrafter"/>
</dbReference>
<feature type="compositionally biased region" description="Polar residues" evidence="4">
    <location>
        <begin position="552"/>
        <end position="573"/>
    </location>
</feature>
<feature type="compositionally biased region" description="Basic and acidic residues" evidence="4">
    <location>
        <begin position="537"/>
        <end position="551"/>
    </location>
</feature>
<name>A0A0F7SRU9_PHARH</name>
<dbReference type="InterPro" id="IPR033643">
    <property type="entry name" value="SYLF_SH3YL1-like"/>
</dbReference>
<reference evidence="6" key="1">
    <citation type="submission" date="2014-08" db="EMBL/GenBank/DDBJ databases">
        <authorList>
            <person name="Sharma Rahul"/>
            <person name="Thines Marco"/>
        </authorList>
    </citation>
    <scope>NUCLEOTIDE SEQUENCE</scope>
</reference>
<feature type="region of interest" description="Disordered" evidence="4">
    <location>
        <begin position="217"/>
        <end position="607"/>
    </location>
</feature>
<evidence type="ECO:0000256" key="1">
    <source>
        <dbReference type="ARBA" id="ARBA00007761"/>
    </source>
</evidence>
<sequence>MGLNSPVPVNLPEECRKAAKILGSFVDSSNNGLDKMIPRQVMEHAKGFAIFTVVKAGFLVSVRAGSGVVIARLSDGTWSAPTAIGTGGVGLGGQAGAEVTDFLIVLNSRAAVNSFMAAGSLNIGGNMSLAVGPLGRNAEGMGALNTKGKVAAMFTYSKTKGLFGGVSLEGSVIVERQDANRLAYGTNVTSKQLLSGMVPPPPWAQLLIEKLTTSTGLPGGRAWVEDSPRNYESNENFTARTHSPTWSEEFGDGTDRENRYDSPNDRRGSSPSSYAFGGMGSDGKESVKPSGALESKGRTRSRSILGSRGKNDTPAEQKADNAVTRSRADSTSSRKSNSNKTPTRPGLFSSMSSFSRKRGNSKSGLDSPGLTTSESYTQADQYFNGGPPSPSMVAKSLPFANSPSHSHPPPFLQRNPSSQSYIASPKPSTPQFAHRFDYDSEDESDRPYDDDSGYGGERDRTGRAGEEADGRRRGNSGSNGSINGPISWDNGPLSTSHTAVTRPSYLPSSLSSSYIHRQSTDSYTDDRHNLDASPSEEFNRRVWDAPIDDFRPTTTDGSSRTSRNVPPSFNRARSSSGGGNDLLNSYESRGIYSRPSNRDGPSMMEEDWGSLGQKARIGLGRTRSGSEAAVLAANNSFGGGLIPTLANLNLKDSSGGEDSLSNGASSARQVNKGAQEMDSLMKEYGAVGQAVAKFTFEGVESGDLPFRKGDIILILEMTQTKNDWWQGMIGSTKQKGSFPGSYVDVLPN</sequence>
<dbReference type="InterPro" id="IPR007461">
    <property type="entry name" value="Ysc84_actin-binding"/>
</dbReference>
<dbReference type="GO" id="GO:0051017">
    <property type="term" value="P:actin filament bundle assembly"/>
    <property type="evidence" value="ECO:0007669"/>
    <property type="project" value="TreeGrafter"/>
</dbReference>
<feature type="compositionally biased region" description="Basic and acidic residues" evidence="4">
    <location>
        <begin position="253"/>
        <end position="268"/>
    </location>
</feature>
<protein>
    <submittedName>
        <fullName evidence="6">Uncharacterized conserved protein</fullName>
    </submittedName>
</protein>
<evidence type="ECO:0000256" key="3">
    <source>
        <dbReference type="PROSITE-ProRule" id="PRU00192"/>
    </source>
</evidence>
<dbReference type="CDD" id="cd11525">
    <property type="entry name" value="SYLF_SH3YL1_like"/>
    <property type="match status" value="1"/>
</dbReference>
<organism evidence="6">
    <name type="scientific">Phaffia rhodozyma</name>
    <name type="common">Yeast</name>
    <name type="synonym">Xanthophyllomyces dendrorhous</name>
    <dbReference type="NCBI Taxonomy" id="264483"/>
    <lineage>
        <taxon>Eukaryota</taxon>
        <taxon>Fungi</taxon>
        <taxon>Dikarya</taxon>
        <taxon>Basidiomycota</taxon>
        <taxon>Agaricomycotina</taxon>
        <taxon>Tremellomycetes</taxon>
        <taxon>Cystofilobasidiales</taxon>
        <taxon>Mrakiaceae</taxon>
        <taxon>Phaffia</taxon>
    </lineage>
</organism>
<dbReference type="EMBL" id="LN483332">
    <property type="protein sequence ID" value="CED84957.1"/>
    <property type="molecule type" value="Genomic_DNA"/>
</dbReference>
<dbReference type="InterPro" id="IPR036028">
    <property type="entry name" value="SH3-like_dom_sf"/>
</dbReference>
<dbReference type="AlphaFoldDB" id="A0A0F7SRU9"/>
<dbReference type="Pfam" id="PF04366">
    <property type="entry name" value="Ysc84"/>
    <property type="match status" value="1"/>
</dbReference>
<feature type="domain" description="SH3" evidence="5">
    <location>
        <begin position="685"/>
        <end position="748"/>
    </location>
</feature>
<accession>A0A0F7SRU9</accession>
<evidence type="ECO:0000256" key="2">
    <source>
        <dbReference type="ARBA" id="ARBA00022443"/>
    </source>
</evidence>
<feature type="compositionally biased region" description="Polar residues" evidence="4">
    <location>
        <begin position="230"/>
        <end position="246"/>
    </location>
</feature>
<feature type="compositionally biased region" description="Low complexity" evidence="4">
    <location>
        <begin position="475"/>
        <end position="484"/>
    </location>
</feature>
<feature type="compositionally biased region" description="Polar residues" evidence="4">
    <location>
        <begin position="361"/>
        <end position="381"/>
    </location>
</feature>
<dbReference type="GO" id="GO:0030479">
    <property type="term" value="C:actin cortical patch"/>
    <property type="evidence" value="ECO:0007669"/>
    <property type="project" value="TreeGrafter"/>
</dbReference>
<feature type="compositionally biased region" description="Polar residues" evidence="4">
    <location>
        <begin position="492"/>
        <end position="501"/>
    </location>
</feature>
<dbReference type="GO" id="GO:0051015">
    <property type="term" value="F:actin filament binding"/>
    <property type="evidence" value="ECO:0007669"/>
    <property type="project" value="TreeGrafter"/>
</dbReference>
<evidence type="ECO:0000313" key="6">
    <source>
        <dbReference type="EMBL" id="CED84957.1"/>
    </source>
</evidence>
<dbReference type="PANTHER" id="PTHR15629">
    <property type="entry name" value="SH3YL1 PROTEIN"/>
    <property type="match status" value="1"/>
</dbReference>
<feature type="compositionally biased region" description="Low complexity" evidence="4">
    <location>
        <begin position="329"/>
        <end position="341"/>
    </location>
</feature>
<dbReference type="InterPro" id="IPR001452">
    <property type="entry name" value="SH3_domain"/>
</dbReference>
<feature type="compositionally biased region" description="Low complexity" evidence="4">
    <location>
        <begin position="503"/>
        <end position="514"/>
    </location>
</feature>
<evidence type="ECO:0000256" key="4">
    <source>
        <dbReference type="SAM" id="MobiDB-lite"/>
    </source>
</evidence>